<accession>A0A1J6JS13</accession>
<dbReference type="STRING" id="49451.A0A1J6JS13"/>
<comment type="caution">
    <text evidence="2">The sequence shown here is derived from an EMBL/GenBank/DDBJ whole genome shotgun (WGS) entry which is preliminary data.</text>
</comment>
<proteinExistence type="predicted"/>
<name>A0A1J6JS13_NICAT</name>
<sequence length="322" mass="35590">MKTPDGNNDNFPAPPGQLSPLQIPKHESSSNQGPQNFPPPPPSPPIHRPLSPSLSPSSSRNSMHESHLLPPPTTTTTTTMLHSVPSSPNIPVCGPSSPAQLSSSSQIPMPGSPSLPPRKPPLCNQSSMMQPPPYGYPPLGMPPPFPYFSPPFPHDQFHPFYLPMGPGNNNVLNGHVYSQPWSTGLFDCFQDLKNCFITCLCPCVTFGQVDEIVSEGQMVWWESALMFGILESACFSQASCVIAWYHRAQFRKKYNLIGNLLSEFFITLCCTRLVLCQNYRQLNKLGYDVALGWKANKKKQRRIASQTAARFVPPVVNPGMFR</sequence>
<evidence type="ECO:0000313" key="3">
    <source>
        <dbReference type="Proteomes" id="UP000187609"/>
    </source>
</evidence>
<dbReference type="OrthoDB" id="1045822at2759"/>
<dbReference type="InterPro" id="IPR006461">
    <property type="entry name" value="PLAC_motif_containing"/>
</dbReference>
<reference evidence="2" key="1">
    <citation type="submission" date="2016-11" db="EMBL/GenBank/DDBJ databases">
        <title>The genome of Nicotiana attenuata.</title>
        <authorList>
            <person name="Xu S."/>
            <person name="Brockmoeller T."/>
            <person name="Gaquerel E."/>
            <person name="Navarro A."/>
            <person name="Kuhl H."/>
            <person name="Gase K."/>
            <person name="Ling Z."/>
            <person name="Zhou W."/>
            <person name="Kreitzer C."/>
            <person name="Stanke M."/>
            <person name="Tang H."/>
            <person name="Lyons E."/>
            <person name="Pandey P."/>
            <person name="Pandey S.P."/>
            <person name="Timmermann B."/>
            <person name="Baldwin I.T."/>
        </authorList>
    </citation>
    <scope>NUCLEOTIDE SEQUENCE [LARGE SCALE GENOMIC DNA]</scope>
    <source>
        <strain evidence="2">UT</strain>
    </source>
</reference>
<dbReference type="AlphaFoldDB" id="A0A1J6JS13"/>
<dbReference type="PANTHER" id="PTHR15907">
    <property type="entry name" value="DUF614 FAMILY PROTEIN-RELATED"/>
    <property type="match status" value="1"/>
</dbReference>
<dbReference type="KEGG" id="nau:109220050"/>
<dbReference type="Pfam" id="PF04749">
    <property type="entry name" value="PLAC8"/>
    <property type="match status" value="1"/>
</dbReference>
<feature type="region of interest" description="Disordered" evidence="1">
    <location>
        <begin position="1"/>
        <end position="117"/>
    </location>
</feature>
<dbReference type="OMA" id="RHFSYAQ"/>
<evidence type="ECO:0000256" key="1">
    <source>
        <dbReference type="SAM" id="MobiDB-lite"/>
    </source>
</evidence>
<dbReference type="EMBL" id="MJEQ01005180">
    <property type="protein sequence ID" value="OIT20530.1"/>
    <property type="molecule type" value="Genomic_DNA"/>
</dbReference>
<dbReference type="Proteomes" id="UP000187609">
    <property type="component" value="Unassembled WGS sequence"/>
</dbReference>
<feature type="compositionally biased region" description="Low complexity" evidence="1">
    <location>
        <begin position="48"/>
        <end position="61"/>
    </location>
</feature>
<dbReference type="NCBIfam" id="TIGR01571">
    <property type="entry name" value="A_thal_Cys_rich"/>
    <property type="match status" value="1"/>
</dbReference>
<feature type="compositionally biased region" description="Polar residues" evidence="1">
    <location>
        <begin position="1"/>
        <end position="10"/>
    </location>
</feature>
<organism evidence="2 3">
    <name type="scientific">Nicotiana attenuata</name>
    <name type="common">Coyote tobacco</name>
    <dbReference type="NCBI Taxonomy" id="49451"/>
    <lineage>
        <taxon>Eukaryota</taxon>
        <taxon>Viridiplantae</taxon>
        <taxon>Streptophyta</taxon>
        <taxon>Embryophyta</taxon>
        <taxon>Tracheophyta</taxon>
        <taxon>Spermatophyta</taxon>
        <taxon>Magnoliopsida</taxon>
        <taxon>eudicotyledons</taxon>
        <taxon>Gunneridae</taxon>
        <taxon>Pentapetalae</taxon>
        <taxon>asterids</taxon>
        <taxon>lamiids</taxon>
        <taxon>Solanales</taxon>
        <taxon>Solanaceae</taxon>
        <taxon>Nicotianoideae</taxon>
        <taxon>Nicotianeae</taxon>
        <taxon>Nicotiana</taxon>
    </lineage>
</organism>
<feature type="compositionally biased region" description="Pro residues" evidence="1">
    <location>
        <begin position="36"/>
        <end position="47"/>
    </location>
</feature>
<gene>
    <name evidence="2" type="primary">CNR1</name>
    <name evidence="2" type="ORF">A4A49_37520</name>
</gene>
<keyword evidence="3" id="KW-1185">Reference proteome</keyword>
<dbReference type="Gramene" id="OIT20530">
    <property type="protein sequence ID" value="OIT20530"/>
    <property type="gene ID" value="A4A49_37520"/>
</dbReference>
<feature type="compositionally biased region" description="Low complexity" evidence="1">
    <location>
        <begin position="95"/>
        <end position="109"/>
    </location>
</feature>
<dbReference type="GeneID" id="109220050"/>
<evidence type="ECO:0000313" key="2">
    <source>
        <dbReference type="EMBL" id="OIT20530.1"/>
    </source>
</evidence>
<feature type="compositionally biased region" description="Polar residues" evidence="1">
    <location>
        <begin position="80"/>
        <end position="89"/>
    </location>
</feature>
<protein>
    <submittedName>
        <fullName evidence="2">Cell number regulator 1</fullName>
    </submittedName>
</protein>